<dbReference type="PROSITE" id="PS51198">
    <property type="entry name" value="UVRD_HELICASE_ATP_BIND"/>
    <property type="match status" value="1"/>
</dbReference>
<dbReference type="GO" id="GO:0003677">
    <property type="term" value="F:DNA binding"/>
    <property type="evidence" value="ECO:0007669"/>
    <property type="project" value="UniProtKB-KW"/>
</dbReference>
<evidence type="ECO:0000256" key="12">
    <source>
        <dbReference type="ARBA" id="ARBA00034808"/>
    </source>
</evidence>
<evidence type="ECO:0000256" key="7">
    <source>
        <dbReference type="ARBA" id="ARBA00022840"/>
    </source>
</evidence>
<comment type="catalytic activity">
    <reaction evidence="11">
        <text>Couples ATP hydrolysis with the unwinding of duplex DNA by translocating in the 3'-5' direction.</text>
        <dbReference type="EC" id="5.6.2.4"/>
    </reaction>
</comment>
<evidence type="ECO:0000256" key="9">
    <source>
        <dbReference type="ARBA" id="ARBA00023204"/>
    </source>
</evidence>
<keyword evidence="8" id="KW-0238">DNA-binding</keyword>
<dbReference type="SUPFAM" id="SSF52540">
    <property type="entry name" value="P-loop containing nucleoside triphosphate hydrolases"/>
    <property type="match status" value="1"/>
</dbReference>
<evidence type="ECO:0000259" key="16">
    <source>
        <dbReference type="PROSITE" id="PS51217"/>
    </source>
</evidence>
<dbReference type="EC" id="5.6.2.4" evidence="12"/>
<evidence type="ECO:0000256" key="4">
    <source>
        <dbReference type="ARBA" id="ARBA00022801"/>
    </source>
</evidence>
<organism evidence="17 18">
    <name type="scientific">Marseilla massiliensis</name>
    <dbReference type="NCBI Taxonomy" id="1841864"/>
    <lineage>
        <taxon>Bacteria</taxon>
        <taxon>Pseudomonadati</taxon>
        <taxon>Bacteroidota</taxon>
        <taxon>Bacteroidia</taxon>
        <taxon>Bacteroidales</taxon>
        <taxon>Prevotellaceae</taxon>
        <taxon>Marseilla</taxon>
    </lineage>
</organism>
<gene>
    <name evidence="17" type="ORF">H6B30_10955</name>
</gene>
<evidence type="ECO:0000256" key="2">
    <source>
        <dbReference type="ARBA" id="ARBA00022741"/>
    </source>
</evidence>
<keyword evidence="5 14" id="KW-0347">Helicase</keyword>
<dbReference type="AlphaFoldDB" id="A0A939B5B2"/>
<evidence type="ECO:0000313" key="17">
    <source>
        <dbReference type="EMBL" id="MBM6662259.1"/>
    </source>
</evidence>
<dbReference type="PANTHER" id="PTHR11070:SF67">
    <property type="entry name" value="DNA 3'-5' HELICASE"/>
    <property type="match status" value="1"/>
</dbReference>
<dbReference type="InterPro" id="IPR014017">
    <property type="entry name" value="DNA_helicase_UvrD-like_C"/>
</dbReference>
<feature type="domain" description="UvrD-like helicase C-terminal" evidence="16">
    <location>
        <begin position="498"/>
        <end position="738"/>
    </location>
</feature>
<dbReference type="Gene3D" id="3.40.50.300">
    <property type="entry name" value="P-loop containing nucleotide triphosphate hydrolases"/>
    <property type="match status" value="4"/>
</dbReference>
<dbReference type="InterPro" id="IPR014016">
    <property type="entry name" value="UvrD-like_ATP-bd"/>
</dbReference>
<evidence type="ECO:0000256" key="6">
    <source>
        <dbReference type="ARBA" id="ARBA00022839"/>
    </source>
</evidence>
<evidence type="ECO:0000256" key="14">
    <source>
        <dbReference type="PROSITE-ProRule" id="PRU00560"/>
    </source>
</evidence>
<dbReference type="GO" id="GO:0005524">
    <property type="term" value="F:ATP binding"/>
    <property type="evidence" value="ECO:0007669"/>
    <property type="project" value="UniProtKB-UniRule"/>
</dbReference>
<keyword evidence="3" id="KW-0227">DNA damage</keyword>
<comment type="catalytic activity">
    <reaction evidence="13">
        <text>ATP + H2O = ADP + phosphate + H(+)</text>
        <dbReference type="Rhea" id="RHEA:13065"/>
        <dbReference type="ChEBI" id="CHEBI:15377"/>
        <dbReference type="ChEBI" id="CHEBI:15378"/>
        <dbReference type="ChEBI" id="CHEBI:30616"/>
        <dbReference type="ChEBI" id="CHEBI:43474"/>
        <dbReference type="ChEBI" id="CHEBI:456216"/>
        <dbReference type="EC" id="5.6.2.4"/>
    </reaction>
</comment>
<dbReference type="GO" id="GO:0005829">
    <property type="term" value="C:cytosol"/>
    <property type="evidence" value="ECO:0007669"/>
    <property type="project" value="TreeGrafter"/>
</dbReference>
<evidence type="ECO:0000256" key="10">
    <source>
        <dbReference type="ARBA" id="ARBA00023235"/>
    </source>
</evidence>
<evidence type="ECO:0000259" key="15">
    <source>
        <dbReference type="PROSITE" id="PS51198"/>
    </source>
</evidence>
<dbReference type="Pfam" id="PF00580">
    <property type="entry name" value="UvrD-helicase"/>
    <property type="match status" value="1"/>
</dbReference>
<dbReference type="InterPro" id="IPR011604">
    <property type="entry name" value="PDDEXK-like_dom_sf"/>
</dbReference>
<feature type="binding site" evidence="14">
    <location>
        <begin position="10"/>
        <end position="17"/>
    </location>
    <ligand>
        <name>ATP</name>
        <dbReference type="ChEBI" id="CHEBI:30616"/>
    </ligand>
</feature>
<keyword evidence="1" id="KW-0540">Nuclease</keyword>
<dbReference type="EMBL" id="JACJJL010000018">
    <property type="protein sequence ID" value="MBM6662259.1"/>
    <property type="molecule type" value="Genomic_DNA"/>
</dbReference>
<keyword evidence="10" id="KW-0413">Isomerase</keyword>
<dbReference type="GO" id="GO:0043138">
    <property type="term" value="F:3'-5' DNA helicase activity"/>
    <property type="evidence" value="ECO:0007669"/>
    <property type="project" value="UniProtKB-EC"/>
</dbReference>
<dbReference type="PROSITE" id="PS51217">
    <property type="entry name" value="UVRD_HELICASE_CTER"/>
    <property type="match status" value="1"/>
</dbReference>
<dbReference type="Gene3D" id="3.90.320.10">
    <property type="match status" value="1"/>
</dbReference>
<dbReference type="GO" id="GO:0004527">
    <property type="term" value="F:exonuclease activity"/>
    <property type="evidence" value="ECO:0007669"/>
    <property type="project" value="UniProtKB-KW"/>
</dbReference>
<evidence type="ECO:0000256" key="3">
    <source>
        <dbReference type="ARBA" id="ARBA00022763"/>
    </source>
</evidence>
<keyword evidence="18" id="KW-1185">Reference proteome</keyword>
<dbReference type="InterPro" id="IPR000212">
    <property type="entry name" value="DNA_helicase_UvrD/REP"/>
</dbReference>
<evidence type="ECO:0000256" key="1">
    <source>
        <dbReference type="ARBA" id="ARBA00022722"/>
    </source>
</evidence>
<dbReference type="Pfam" id="PF13361">
    <property type="entry name" value="UvrD_C"/>
    <property type="match status" value="2"/>
</dbReference>
<dbReference type="InterPro" id="IPR027417">
    <property type="entry name" value="P-loop_NTPase"/>
</dbReference>
<dbReference type="RefSeq" id="WP_205110539.1">
    <property type="nucleotide sequence ID" value="NZ_JACJJL010000018.1"/>
</dbReference>
<protein>
    <recommendedName>
        <fullName evidence="12">DNA 3'-5' helicase</fullName>
        <ecNumber evidence="12">5.6.2.4</ecNumber>
    </recommendedName>
</protein>
<keyword evidence="2 14" id="KW-0547">Nucleotide-binding</keyword>
<evidence type="ECO:0000256" key="8">
    <source>
        <dbReference type="ARBA" id="ARBA00023125"/>
    </source>
</evidence>
<dbReference type="PANTHER" id="PTHR11070">
    <property type="entry name" value="UVRD / RECB / PCRA DNA HELICASE FAMILY MEMBER"/>
    <property type="match status" value="1"/>
</dbReference>
<keyword evidence="6" id="KW-0269">Exonuclease</keyword>
<reference evidence="17 18" key="1">
    <citation type="journal article" date="2021" name="Sci. Rep.">
        <title>The distribution of antibiotic resistance genes in chicken gut microbiota commensals.</title>
        <authorList>
            <person name="Juricova H."/>
            <person name="Matiasovicova J."/>
            <person name="Kubasova T."/>
            <person name="Cejkova D."/>
            <person name="Rychlik I."/>
        </authorList>
    </citation>
    <scope>NUCLEOTIDE SEQUENCE [LARGE SCALE GENOMIC DNA]</scope>
    <source>
        <strain evidence="17 18">An819</strain>
    </source>
</reference>
<sequence length="1069" mass="121784">MNKPLIVYKASAGSGKTFTLAIEYIKLLIHNPYDFRSILAVTFTNKATEEMKTRILSQLYGIWKQLDDSRSYTEAICAGLDASPAFVSRQAGLALRLLLHNYNGFRIETIDSFFQSILRNLSRELDLTANLRIELNDKQIEEQAVDALIEGLGPHDELLQWIMRFITDNISEDKSWNVIGSIKAFGTTIFREFYKEARGQLAGTIGNGALFDEYKSVLYSEKASAAARMKGYADTFFDIISDNGLVVDDFASKDRGVCGFFLKIQKGTLDEKIVGKRITECMEQPDKWVSKTHPNRKLISALAEEKLIGLLKKAVDDRPVQWCRYKSAELTLRHLSQLRLLGSIEQKVRELNETSNRFLLSDTQYLLMSLINDSDSPFIYEKIGALLKFIMIDEFQDTSTIQWRNFKVLLADCMSREAANNIIVGDVKQSIYRWRDSDWRLLNDIEHEFPHPDRQLDIRNLGTNYRSERNIIEFNNAFFSAAAEKEYAAQAEGETAAAEQLRSAYSDVCQGIPEHRRAEGYVSIELLPPAEYQQQTLEGIAERVRQLTALGIPQNEIAILVRNNKYIPLIAGYFAEHEPSVSIVSDEAFRLDASIAVRVIVNALHLLNHPDDSIAKVFLAKAYQNAVCGNNITDDEITGYGGPESLLPKTYVDSMESLRRTPLYDLAERIYYIFQLKRLDDQSAYVCAFFDQLCNFTSDMAADIDTFVSKWDESIGSTTIQSNKLNGIRLISIHKSKGLEFNNVILPFCDWQMEKTSGNIIWCRPETAPFNMIPLIPVDYGTGLMGTVYEKEYVRERLQNCVDNLNLLYVAFTRASRNLFVIGKYNATNSRSELIQECLPQVADVLGDARLCQPDSPDEPMTFEYGTLSLGVKKKSMHTDNMFLEEPETEGIVIETYRNTTEFRQSNRSKEFTETTNAEKEKDNYIKMGSILHKVFSSIATTADIGQVLAQLRADGILPTDSNKSQTIIDMLHKRLTDSRVKDWFSGKWTLFNECSILSMDGNGQLMERRPDRVMTDGKRVIVVDFKFGTPREEHHRQVGEYMELISSMGYADVKGYLWYVYNNRIEEV</sequence>
<keyword evidence="4 14" id="KW-0378">Hydrolase</keyword>
<evidence type="ECO:0000256" key="11">
    <source>
        <dbReference type="ARBA" id="ARBA00034617"/>
    </source>
</evidence>
<feature type="domain" description="UvrD-like helicase ATP-binding" evidence="15">
    <location>
        <begin position="1"/>
        <end position="468"/>
    </location>
</feature>
<dbReference type="GO" id="GO:0000725">
    <property type="term" value="P:recombinational repair"/>
    <property type="evidence" value="ECO:0007669"/>
    <property type="project" value="TreeGrafter"/>
</dbReference>
<comment type="caution">
    <text evidence="17">The sequence shown here is derived from an EMBL/GenBank/DDBJ whole genome shotgun (WGS) entry which is preliminary data.</text>
</comment>
<accession>A0A939B5B2</accession>
<evidence type="ECO:0000256" key="13">
    <source>
        <dbReference type="ARBA" id="ARBA00048988"/>
    </source>
</evidence>
<evidence type="ECO:0000256" key="5">
    <source>
        <dbReference type="ARBA" id="ARBA00022806"/>
    </source>
</evidence>
<name>A0A939B5B2_9BACT</name>
<keyword evidence="7 14" id="KW-0067">ATP-binding</keyword>
<evidence type="ECO:0000313" key="18">
    <source>
        <dbReference type="Proteomes" id="UP000764045"/>
    </source>
</evidence>
<dbReference type="Proteomes" id="UP000764045">
    <property type="component" value="Unassembled WGS sequence"/>
</dbReference>
<proteinExistence type="predicted"/>
<keyword evidence="9" id="KW-0234">DNA repair</keyword>